<keyword evidence="1" id="KW-0472">Membrane</keyword>
<feature type="transmembrane region" description="Helical" evidence="1">
    <location>
        <begin position="7"/>
        <end position="28"/>
    </location>
</feature>
<keyword evidence="1" id="KW-0812">Transmembrane</keyword>
<sequence length="178" mass="19532">MKAFSTVLGMISGLALLAVLLAGGYFLFKYVVNIFDTLGPQYGTIAAIASIVVVLCAVIIAGGLRARCTNEGLSVKSNVYERLVVFLSDLLRRNTTGEEGQADEGELIKLEQLLVLYGGPKVITTYLKIRRKIRDEKKEGSETMALLNKLVLAMRADLGRRELNLKEKDILDLLLGRS</sequence>
<dbReference type="Proteomes" id="UP000242219">
    <property type="component" value="Unassembled WGS sequence"/>
</dbReference>
<reference evidence="2 3" key="1">
    <citation type="journal article" date="2016" name="Genome Announc.">
        <title>Draft Genome Sequence of the Anaerobic Ammonium-Oxidizing Bacterium 'Candidatus Brocadia sp. 40'.</title>
        <authorList>
            <person name="Ali M."/>
            <person name="Haroon M.F."/>
            <person name="Narita Y."/>
            <person name="Zhang L."/>
            <person name="Rangel Shaw D."/>
            <person name="Okabe S."/>
            <person name="Saikaly P.E."/>
        </authorList>
    </citation>
    <scope>NUCLEOTIDE SEQUENCE [LARGE SCALE GENOMIC DNA]</scope>
    <source>
        <strain evidence="2 3">40</strain>
    </source>
</reference>
<comment type="caution">
    <text evidence="2">The sequence shown here is derived from an EMBL/GenBank/DDBJ whole genome shotgun (WGS) entry which is preliminary data.</text>
</comment>
<dbReference type="RefSeq" id="WP_070068160.1">
    <property type="nucleotide sequence ID" value="NZ_MJUW02000120.1"/>
</dbReference>
<dbReference type="AlphaFoldDB" id="A0A1V6LX08"/>
<accession>A0A1V6LX08</accession>
<gene>
    <name evidence="2" type="ORF">BIY37_12550</name>
</gene>
<evidence type="ECO:0000313" key="2">
    <source>
        <dbReference type="EMBL" id="OQD44672.1"/>
    </source>
</evidence>
<dbReference type="EMBL" id="MJUW02000120">
    <property type="protein sequence ID" value="OQD44672.1"/>
    <property type="molecule type" value="Genomic_DNA"/>
</dbReference>
<keyword evidence="3" id="KW-1185">Reference proteome</keyword>
<name>A0A1V6LX08_9BACT</name>
<organism evidence="2 3">
    <name type="scientific">Candidatus Brocadia sapporoensis</name>
    <dbReference type="NCBI Taxonomy" id="392547"/>
    <lineage>
        <taxon>Bacteria</taxon>
        <taxon>Pseudomonadati</taxon>
        <taxon>Planctomycetota</taxon>
        <taxon>Candidatus Brocadiia</taxon>
        <taxon>Candidatus Brocadiales</taxon>
        <taxon>Candidatus Brocadiaceae</taxon>
        <taxon>Candidatus Brocadia</taxon>
    </lineage>
</organism>
<feature type="transmembrane region" description="Helical" evidence="1">
    <location>
        <begin position="40"/>
        <end position="64"/>
    </location>
</feature>
<protein>
    <submittedName>
        <fullName evidence="2">Uncharacterized protein</fullName>
    </submittedName>
</protein>
<keyword evidence="1" id="KW-1133">Transmembrane helix</keyword>
<proteinExistence type="predicted"/>
<evidence type="ECO:0000256" key="1">
    <source>
        <dbReference type="SAM" id="Phobius"/>
    </source>
</evidence>
<evidence type="ECO:0000313" key="3">
    <source>
        <dbReference type="Proteomes" id="UP000242219"/>
    </source>
</evidence>